<sequence length="251" mass="26678">MKIGILAAGSNEADLLAQFGSFAQMTETMLAGAGFDFQTWDVRLGAFPDSAAQCDGWIITGSPASVYQPLTWIAPLEQLIREVDGLKRPLVGICFGHQIIARALGGSVVKSDLGWGLGIDSYTPVGSGESLLRCNSIPLHVIHQDQVAVLPERAERLAGSAFCPNGVLRYDDHIFTVQAHPEFSLEYMQALLASIAPEHISYRDAGNAMHSLRTQQAGAAAIIDQVVAVLRGAQSHRGSVGAGAQILPSAF</sequence>
<dbReference type="PANTHER" id="PTHR42695">
    <property type="entry name" value="GLUTAMINE AMIDOTRANSFERASE YLR126C-RELATED"/>
    <property type="match status" value="1"/>
</dbReference>
<name>A0ABY5GYS4_9GAMM</name>
<evidence type="ECO:0000259" key="1">
    <source>
        <dbReference type="Pfam" id="PF00117"/>
    </source>
</evidence>
<dbReference type="Gene3D" id="3.40.50.880">
    <property type="match status" value="1"/>
</dbReference>
<protein>
    <submittedName>
        <fullName evidence="2">Type 1 glutamine amidotransferase</fullName>
    </submittedName>
</protein>
<evidence type="ECO:0000313" key="3">
    <source>
        <dbReference type="Proteomes" id="UP001059950"/>
    </source>
</evidence>
<keyword evidence="3" id="KW-1185">Reference proteome</keyword>
<dbReference type="EMBL" id="CP073344">
    <property type="protein sequence ID" value="UTW04382.1"/>
    <property type="molecule type" value="Genomic_DNA"/>
</dbReference>
<gene>
    <name evidence="2" type="ORF">KDX31_05070</name>
</gene>
<reference evidence="2" key="1">
    <citation type="submission" date="2021-04" db="EMBL/GenBank/DDBJ databases">
        <title>Oceanospirillales bacteria with DddD are important DMSP degraders in coastal seawater.</title>
        <authorList>
            <person name="Liu J."/>
        </authorList>
    </citation>
    <scope>NUCLEOTIDE SEQUENCE</scope>
    <source>
        <strain evidence="2">GY6</strain>
    </source>
</reference>
<evidence type="ECO:0000313" key="2">
    <source>
        <dbReference type="EMBL" id="UTW04382.1"/>
    </source>
</evidence>
<dbReference type="Pfam" id="PF00117">
    <property type="entry name" value="GATase"/>
    <property type="match status" value="1"/>
</dbReference>
<feature type="domain" description="Glutamine amidotransferase" evidence="1">
    <location>
        <begin position="50"/>
        <end position="188"/>
    </location>
</feature>
<dbReference type="SUPFAM" id="SSF52317">
    <property type="entry name" value="Class I glutamine amidotransferase-like"/>
    <property type="match status" value="1"/>
</dbReference>
<proteinExistence type="predicted"/>
<keyword evidence="2" id="KW-0315">Glutamine amidotransferase</keyword>
<accession>A0ABY5GYS4</accession>
<dbReference type="InterPro" id="IPR044992">
    <property type="entry name" value="ChyE-like"/>
</dbReference>
<dbReference type="InterPro" id="IPR017926">
    <property type="entry name" value="GATASE"/>
</dbReference>
<dbReference type="PANTHER" id="PTHR42695:SF5">
    <property type="entry name" value="GLUTAMINE AMIDOTRANSFERASE YLR126C-RELATED"/>
    <property type="match status" value="1"/>
</dbReference>
<dbReference type="PROSITE" id="PS51273">
    <property type="entry name" value="GATASE_TYPE_1"/>
    <property type="match status" value="1"/>
</dbReference>
<dbReference type="Proteomes" id="UP001059950">
    <property type="component" value="Chromosome"/>
</dbReference>
<dbReference type="CDD" id="cd01741">
    <property type="entry name" value="GATase1_1"/>
    <property type="match status" value="1"/>
</dbReference>
<dbReference type="InterPro" id="IPR029062">
    <property type="entry name" value="Class_I_gatase-like"/>
</dbReference>
<organism evidence="2 3">
    <name type="scientific">Amphritea atlantica</name>
    <dbReference type="NCBI Taxonomy" id="355243"/>
    <lineage>
        <taxon>Bacteria</taxon>
        <taxon>Pseudomonadati</taxon>
        <taxon>Pseudomonadota</taxon>
        <taxon>Gammaproteobacteria</taxon>
        <taxon>Oceanospirillales</taxon>
        <taxon>Oceanospirillaceae</taxon>
        <taxon>Amphritea</taxon>
    </lineage>
</organism>